<organism evidence="1 2">
    <name type="scientific">Mesorhizobium sangaii</name>
    <dbReference type="NCBI Taxonomy" id="505389"/>
    <lineage>
        <taxon>Bacteria</taxon>
        <taxon>Pseudomonadati</taxon>
        <taxon>Pseudomonadota</taxon>
        <taxon>Alphaproteobacteria</taxon>
        <taxon>Hyphomicrobiales</taxon>
        <taxon>Phyllobacteriaceae</taxon>
        <taxon>Mesorhizobium</taxon>
    </lineage>
</organism>
<comment type="caution">
    <text evidence="1">The sequence shown here is derived from an EMBL/GenBank/DDBJ whole genome shotgun (WGS) entry which is preliminary data.</text>
</comment>
<name>A0A841PQR6_9HYPH</name>
<proteinExistence type="predicted"/>
<keyword evidence="2" id="KW-1185">Reference proteome</keyword>
<accession>A0A841PQR6</accession>
<evidence type="ECO:0000313" key="2">
    <source>
        <dbReference type="Proteomes" id="UP000556329"/>
    </source>
</evidence>
<protein>
    <submittedName>
        <fullName evidence="1">Uncharacterized protein</fullName>
    </submittedName>
</protein>
<sequence length="43" mass="5126">MKKNAKEFSIKIIRFNKYGIYFFIAIAGNRKLIACRNAIYSYF</sequence>
<dbReference type="AlphaFoldDB" id="A0A841PQR6"/>
<gene>
    <name evidence="1" type="ORF">HNQ71_003429</name>
</gene>
<evidence type="ECO:0000313" key="1">
    <source>
        <dbReference type="EMBL" id="MBB6410755.1"/>
    </source>
</evidence>
<reference evidence="1 2" key="1">
    <citation type="submission" date="2020-08" db="EMBL/GenBank/DDBJ databases">
        <title>Genomic Encyclopedia of Type Strains, Phase IV (KMG-IV): sequencing the most valuable type-strain genomes for metagenomic binning, comparative biology and taxonomic classification.</title>
        <authorList>
            <person name="Goeker M."/>
        </authorList>
    </citation>
    <scope>NUCLEOTIDE SEQUENCE [LARGE SCALE GENOMIC DNA]</scope>
    <source>
        <strain evidence="1 2">DSM 100039</strain>
    </source>
</reference>
<dbReference type="Proteomes" id="UP000556329">
    <property type="component" value="Unassembled WGS sequence"/>
</dbReference>
<dbReference type="EMBL" id="JACHEF010000003">
    <property type="protein sequence ID" value="MBB6410755.1"/>
    <property type="molecule type" value="Genomic_DNA"/>
</dbReference>